<proteinExistence type="predicted"/>
<protein>
    <submittedName>
        <fullName evidence="2">Putative transcriptional regulator</fullName>
    </submittedName>
</protein>
<dbReference type="AlphaFoldDB" id="A0A132MZ26"/>
<dbReference type="InterPro" id="IPR011990">
    <property type="entry name" value="TPR-like_helical_dom_sf"/>
</dbReference>
<evidence type="ECO:0000256" key="1">
    <source>
        <dbReference type="SAM" id="MobiDB-lite"/>
    </source>
</evidence>
<dbReference type="EMBL" id="LAXD01000001">
    <property type="protein sequence ID" value="KWX02602.1"/>
    <property type="molecule type" value="Genomic_DNA"/>
</dbReference>
<dbReference type="PATRIC" id="fig|1469144.10.peg.3911"/>
<evidence type="ECO:0000313" key="2">
    <source>
        <dbReference type="EMBL" id="KWX02602.1"/>
    </source>
</evidence>
<dbReference type="RefSeq" id="WP_141658787.1">
    <property type="nucleotide sequence ID" value="NZ_JYIJ01000017.1"/>
</dbReference>
<comment type="caution">
    <text evidence="2">The sequence shown here is derived from an EMBL/GenBank/DDBJ whole genome shotgun (WGS) entry which is preliminary data.</text>
</comment>
<feature type="region of interest" description="Disordered" evidence="1">
    <location>
        <begin position="71"/>
        <end position="107"/>
    </location>
</feature>
<name>A0A132MZ26_9ACTN</name>
<keyword evidence="3" id="KW-1185">Reference proteome</keyword>
<dbReference type="Proteomes" id="UP000070188">
    <property type="component" value="Unassembled WGS sequence"/>
</dbReference>
<accession>A0A132MZ26</accession>
<organism evidence="2 3">
    <name type="scientific">Carbonactinospora thermoautotrophica</name>
    <dbReference type="NCBI Taxonomy" id="1469144"/>
    <lineage>
        <taxon>Bacteria</taxon>
        <taxon>Bacillati</taxon>
        <taxon>Actinomycetota</taxon>
        <taxon>Actinomycetes</taxon>
        <taxon>Kitasatosporales</taxon>
        <taxon>Carbonactinosporaceae</taxon>
        <taxon>Carbonactinospora</taxon>
    </lineage>
</organism>
<reference evidence="3" key="1">
    <citation type="submission" date="2015-04" db="EMBL/GenBank/DDBJ databases">
        <title>Physiological reanalysis, assessment of diazotrophy, and genome sequences of multiple isolates of Streptomyces thermoautotrophicus.</title>
        <authorList>
            <person name="MacKellar D.C."/>
            <person name="Lieber L."/>
            <person name="Norman J."/>
            <person name="Bolger A."/>
            <person name="Tobin C."/>
            <person name="Murray J.W."/>
            <person name="Chang R."/>
            <person name="Ford T."/>
            <person name="Nguyen P.Q."/>
            <person name="Woodward J."/>
            <person name="Permingeat H."/>
            <person name="Joshi N.S."/>
            <person name="Silver P.A."/>
            <person name="Usadel B."/>
            <person name="Rutherford A.W."/>
            <person name="Friesen M."/>
            <person name="Prell J."/>
        </authorList>
    </citation>
    <scope>NUCLEOTIDE SEQUENCE [LARGE SCALE GENOMIC DNA]</scope>
    <source>
        <strain evidence="3">H1</strain>
    </source>
</reference>
<dbReference type="OrthoDB" id="3213425at2"/>
<dbReference type="SUPFAM" id="SSF48452">
    <property type="entry name" value="TPR-like"/>
    <property type="match status" value="1"/>
</dbReference>
<sequence length="477" mass="52295">MPEPNDVLRGVRESLNLGQGEFAAAINRAGDAAGDELRCDVRLVAKWEAGEVQWPQGRYRRALEAVTGMPCTALGFRPHPPRSTRRGTSSPTSSPSPAGAFTVDSTRDLEDPVQRREFLAGALAMAAPEPRQDALDAVGALGSVLGEAAAEALEFTRRAGASELGSGVLEHLELVIHRFSGSYAATRPADVWPQVRWYRRRVAELIDGRHTLREGRELYAQAGWLSVILAWLAHDLGDPRAAEAYALDAWEHAWQAEHLELCAWAMDVRATVALYDGRPEDALDAAARGARYAPRGTAAQVRLLGQVARAHARLGRREEFEDARRRAEHTLDQLPGHGFPLFSADAVRLSSYAASAYLWLDRPRDALRHAEEAIAVYEQAPRRSATREAIARLDLSLALARLGAPDGAAQTGLAALMSPRLVDAVRVRAGELDAVLRGRHHGLPEVRDFHERYVALVKRAALRPGSEPEDRWARPSR</sequence>
<evidence type="ECO:0000313" key="3">
    <source>
        <dbReference type="Proteomes" id="UP000070188"/>
    </source>
</evidence>
<gene>
    <name evidence="2" type="ORF">LI90_3645</name>
</gene>
<dbReference type="STRING" id="1469144.LI90_3645"/>
<feature type="compositionally biased region" description="Low complexity" evidence="1">
    <location>
        <begin position="86"/>
        <end position="97"/>
    </location>
</feature>
<dbReference type="Gene3D" id="1.25.40.10">
    <property type="entry name" value="Tetratricopeptide repeat domain"/>
    <property type="match status" value="1"/>
</dbReference>